<keyword evidence="1" id="KW-0812">Transmembrane</keyword>
<accession>A0A0R3EAG9</accession>
<keyword evidence="1" id="KW-1133">Transmembrane helix</keyword>
<feature type="transmembrane region" description="Helical" evidence="1">
    <location>
        <begin position="123"/>
        <end position="146"/>
    </location>
</feature>
<dbReference type="OrthoDB" id="8447539at2"/>
<evidence type="ECO:0000313" key="3">
    <source>
        <dbReference type="Proteomes" id="UP000051936"/>
    </source>
</evidence>
<dbReference type="RefSeq" id="WP_057741348.1">
    <property type="nucleotide sequence ID" value="NZ_LJYG01000016.1"/>
</dbReference>
<feature type="transmembrane region" description="Helical" evidence="1">
    <location>
        <begin position="22"/>
        <end position="43"/>
    </location>
</feature>
<dbReference type="AlphaFoldDB" id="A0A0R3EAG9"/>
<feature type="transmembrane region" description="Helical" evidence="1">
    <location>
        <begin position="92"/>
        <end position="116"/>
    </location>
</feature>
<sequence>MAFNLLPPNADRVRLHPVEQRYAAMFCFALLTVSCALASFAFACATPFAAFAVVAAASLRLGPALLVVTGAWLVNQTIGFGVLHYPVDASTIAWGFVIGAAALAATAASSLALGALPQNRAALVLALAFVCAYAAYEFALFAATPFLGGQGAFTFEIVARIGLRSAAWLIGLVAACEIVRLLNPLGRGRTIST</sequence>
<dbReference type="Proteomes" id="UP000051936">
    <property type="component" value="Unassembled WGS sequence"/>
</dbReference>
<evidence type="ECO:0000313" key="2">
    <source>
        <dbReference type="EMBL" id="KRQ17124.1"/>
    </source>
</evidence>
<reference evidence="2 3" key="1">
    <citation type="submission" date="2015-09" db="EMBL/GenBank/DDBJ databases">
        <title>Draft Genome Sequence of Bradyrhizobium manausense Strain BR 3351T, a Novel Symbiotic Nitrogen-Fixing Alphaproteobacterium Isolated from Brazilian Amazon Rain Forest.</title>
        <authorList>
            <person name="De Araujo J.L."/>
            <person name="Zilli J.E."/>
        </authorList>
    </citation>
    <scope>NUCLEOTIDE SEQUENCE [LARGE SCALE GENOMIC DNA]</scope>
    <source>
        <strain evidence="2 3">BR3351</strain>
    </source>
</reference>
<protein>
    <submittedName>
        <fullName evidence="2">Uncharacterized protein</fullName>
    </submittedName>
</protein>
<gene>
    <name evidence="2" type="ORF">AOQ71_02695</name>
</gene>
<evidence type="ECO:0000256" key="1">
    <source>
        <dbReference type="SAM" id="Phobius"/>
    </source>
</evidence>
<feature type="transmembrane region" description="Helical" evidence="1">
    <location>
        <begin position="50"/>
        <end position="72"/>
    </location>
</feature>
<organism evidence="2 3">
    <name type="scientific">Bradyrhizobium manausense</name>
    <dbReference type="NCBI Taxonomy" id="989370"/>
    <lineage>
        <taxon>Bacteria</taxon>
        <taxon>Pseudomonadati</taxon>
        <taxon>Pseudomonadota</taxon>
        <taxon>Alphaproteobacteria</taxon>
        <taxon>Hyphomicrobiales</taxon>
        <taxon>Nitrobacteraceae</taxon>
        <taxon>Bradyrhizobium</taxon>
    </lineage>
</organism>
<dbReference type="STRING" id="989370.AOQ71_02695"/>
<keyword evidence="3" id="KW-1185">Reference proteome</keyword>
<feature type="transmembrane region" description="Helical" evidence="1">
    <location>
        <begin position="166"/>
        <end position="183"/>
    </location>
</feature>
<dbReference type="EMBL" id="LJYG01000016">
    <property type="protein sequence ID" value="KRQ17124.1"/>
    <property type="molecule type" value="Genomic_DNA"/>
</dbReference>
<proteinExistence type="predicted"/>
<comment type="caution">
    <text evidence="2">The sequence shown here is derived from an EMBL/GenBank/DDBJ whole genome shotgun (WGS) entry which is preliminary data.</text>
</comment>
<name>A0A0R3EAG9_9BRAD</name>
<keyword evidence="1" id="KW-0472">Membrane</keyword>